<dbReference type="PANTHER" id="PTHR46471">
    <property type="entry name" value="CHITIN DEACETYLASE"/>
    <property type="match status" value="1"/>
</dbReference>
<feature type="signal peptide" evidence="7">
    <location>
        <begin position="1"/>
        <end position="21"/>
    </location>
</feature>
<dbReference type="Proteomes" id="UP000193411">
    <property type="component" value="Unassembled WGS sequence"/>
</dbReference>
<evidence type="ECO:0000256" key="4">
    <source>
        <dbReference type="ARBA" id="ARBA00022801"/>
    </source>
</evidence>
<dbReference type="Pfam" id="PF01522">
    <property type="entry name" value="Polysacc_deac_1"/>
    <property type="match status" value="1"/>
</dbReference>
<dbReference type="GO" id="GO:0046872">
    <property type="term" value="F:metal ion binding"/>
    <property type="evidence" value="ECO:0007669"/>
    <property type="project" value="UniProtKB-KW"/>
</dbReference>
<dbReference type="SUPFAM" id="SSF88713">
    <property type="entry name" value="Glycoside hydrolase/deacetylase"/>
    <property type="match status" value="1"/>
</dbReference>
<protein>
    <recommendedName>
        <fullName evidence="8">NodB homology domain-containing protein</fullName>
    </recommendedName>
</protein>
<feature type="region of interest" description="Disordered" evidence="6">
    <location>
        <begin position="333"/>
        <end position="377"/>
    </location>
</feature>
<keyword evidence="2" id="KW-0479">Metal-binding</keyword>
<feature type="compositionally biased region" description="Low complexity" evidence="6">
    <location>
        <begin position="336"/>
        <end position="352"/>
    </location>
</feature>
<dbReference type="Gene3D" id="3.20.20.370">
    <property type="entry name" value="Glycoside hydrolase/deacetylase"/>
    <property type="match status" value="1"/>
</dbReference>
<sequence>MFPYSSTLVSSLLLFAIVARAAPADIASTFPRPNEWCLLKDCAQPPANIVDRAVTLDQQLFGPGPAKCGDGICDIARGETCSSCAADCGGPCKNGPPATKCRQRNHFALTFDDGASEFTHGLVELLNKEGVKATFFVNGVWLMRDKSNAAATKFAYDSGHLIQSHTYTHRSLGDTKVPYSHVRTELVFNDLVIESVIGRRPRIVRPPYLETNPQSLTFMETAGYVAANINVDSNDWRLAESGKDMTSANVARNVRQAFAAKRGDGSWIHLQHDRYGFSTQAVGEIIGFLRGEGVQFVTMDVCLGIDGYRAANDNPVLATAIAGKTLLGGGLPSVNASTTSTTTTTTASATSTGLPLIPTQAPPPSNAKAGEGDKPSAATVGRVPGGVSMIAAVAAAVAGVLLY</sequence>
<evidence type="ECO:0000256" key="3">
    <source>
        <dbReference type="ARBA" id="ARBA00022729"/>
    </source>
</evidence>
<dbReference type="InterPro" id="IPR002509">
    <property type="entry name" value="NODB_dom"/>
</dbReference>
<evidence type="ECO:0000256" key="2">
    <source>
        <dbReference type="ARBA" id="ARBA00022723"/>
    </source>
</evidence>
<comment type="cofactor">
    <cofactor evidence="1">
        <name>Co(2+)</name>
        <dbReference type="ChEBI" id="CHEBI:48828"/>
    </cofactor>
</comment>
<reference evidence="9 10" key="1">
    <citation type="submission" date="2016-07" db="EMBL/GenBank/DDBJ databases">
        <title>Pervasive Adenine N6-methylation of Active Genes in Fungi.</title>
        <authorList>
            <consortium name="DOE Joint Genome Institute"/>
            <person name="Mondo S.J."/>
            <person name="Dannebaum R.O."/>
            <person name="Kuo R.C."/>
            <person name="Labutti K."/>
            <person name="Haridas S."/>
            <person name="Kuo A."/>
            <person name="Salamov A."/>
            <person name="Ahrendt S.R."/>
            <person name="Lipzen A."/>
            <person name="Sullivan W."/>
            <person name="Andreopoulos W.B."/>
            <person name="Clum A."/>
            <person name="Lindquist E."/>
            <person name="Daum C."/>
            <person name="Ramamoorthy G.K."/>
            <person name="Gryganskyi A."/>
            <person name="Culley D."/>
            <person name="Magnuson J.K."/>
            <person name="James T.Y."/>
            <person name="O'Malley M.A."/>
            <person name="Stajich J.E."/>
            <person name="Spatafora J.W."/>
            <person name="Visel A."/>
            <person name="Grigoriev I.V."/>
        </authorList>
    </citation>
    <scope>NUCLEOTIDE SEQUENCE [LARGE SCALE GENOMIC DNA]</scope>
    <source>
        <strain evidence="9 10">PL171</strain>
    </source>
</reference>
<organism evidence="9 10">
    <name type="scientific">Catenaria anguillulae PL171</name>
    <dbReference type="NCBI Taxonomy" id="765915"/>
    <lineage>
        <taxon>Eukaryota</taxon>
        <taxon>Fungi</taxon>
        <taxon>Fungi incertae sedis</taxon>
        <taxon>Blastocladiomycota</taxon>
        <taxon>Blastocladiomycetes</taxon>
        <taxon>Blastocladiales</taxon>
        <taxon>Catenariaceae</taxon>
        <taxon>Catenaria</taxon>
    </lineage>
</organism>
<keyword evidence="10" id="KW-1185">Reference proteome</keyword>
<keyword evidence="5" id="KW-0119">Carbohydrate metabolism</keyword>
<dbReference type="STRING" id="765915.A0A1Y2I5D1"/>
<name>A0A1Y2I5D1_9FUNG</name>
<gene>
    <name evidence="9" type="ORF">BCR44DRAFT_1481802</name>
</gene>
<evidence type="ECO:0000256" key="5">
    <source>
        <dbReference type="ARBA" id="ARBA00023277"/>
    </source>
</evidence>
<evidence type="ECO:0000313" key="10">
    <source>
        <dbReference type="Proteomes" id="UP000193411"/>
    </source>
</evidence>
<dbReference type="EMBL" id="MCFL01000002">
    <property type="protein sequence ID" value="ORZ40722.1"/>
    <property type="molecule type" value="Genomic_DNA"/>
</dbReference>
<feature type="domain" description="NodB homology" evidence="8">
    <location>
        <begin position="105"/>
        <end position="297"/>
    </location>
</feature>
<feature type="chain" id="PRO_5013231680" description="NodB homology domain-containing protein" evidence="7">
    <location>
        <begin position="22"/>
        <end position="403"/>
    </location>
</feature>
<evidence type="ECO:0000259" key="8">
    <source>
        <dbReference type="PROSITE" id="PS51677"/>
    </source>
</evidence>
<evidence type="ECO:0000256" key="6">
    <source>
        <dbReference type="SAM" id="MobiDB-lite"/>
    </source>
</evidence>
<dbReference type="PANTHER" id="PTHR46471:SF2">
    <property type="entry name" value="CHITIN DEACETYLASE-RELATED"/>
    <property type="match status" value="1"/>
</dbReference>
<dbReference type="GO" id="GO:0016810">
    <property type="term" value="F:hydrolase activity, acting on carbon-nitrogen (but not peptide) bonds"/>
    <property type="evidence" value="ECO:0007669"/>
    <property type="project" value="InterPro"/>
</dbReference>
<keyword evidence="3 7" id="KW-0732">Signal</keyword>
<dbReference type="GO" id="GO:0005975">
    <property type="term" value="P:carbohydrate metabolic process"/>
    <property type="evidence" value="ECO:0007669"/>
    <property type="project" value="InterPro"/>
</dbReference>
<proteinExistence type="predicted"/>
<dbReference type="PROSITE" id="PS51677">
    <property type="entry name" value="NODB"/>
    <property type="match status" value="1"/>
</dbReference>
<evidence type="ECO:0000256" key="7">
    <source>
        <dbReference type="SAM" id="SignalP"/>
    </source>
</evidence>
<dbReference type="OrthoDB" id="407355at2759"/>
<comment type="caution">
    <text evidence="9">The sequence shown here is derived from an EMBL/GenBank/DDBJ whole genome shotgun (WGS) entry which is preliminary data.</text>
</comment>
<evidence type="ECO:0000256" key="1">
    <source>
        <dbReference type="ARBA" id="ARBA00001941"/>
    </source>
</evidence>
<dbReference type="InterPro" id="IPR011330">
    <property type="entry name" value="Glyco_hydro/deAcase_b/a-brl"/>
</dbReference>
<dbReference type="AlphaFoldDB" id="A0A1Y2I5D1"/>
<keyword evidence="4" id="KW-0378">Hydrolase</keyword>
<accession>A0A1Y2I5D1</accession>
<evidence type="ECO:0000313" key="9">
    <source>
        <dbReference type="EMBL" id="ORZ40722.1"/>
    </source>
</evidence>